<evidence type="ECO:0000256" key="2">
    <source>
        <dbReference type="ARBA" id="ARBA00022603"/>
    </source>
</evidence>
<dbReference type="EMBL" id="VIFM01000251">
    <property type="protein sequence ID" value="TQF10487.1"/>
    <property type="molecule type" value="Genomic_DNA"/>
</dbReference>
<dbReference type="InterPro" id="IPR029063">
    <property type="entry name" value="SAM-dependent_MTases_sf"/>
</dbReference>
<dbReference type="Gene3D" id="3.40.50.150">
    <property type="entry name" value="Vaccinia Virus protein VP39"/>
    <property type="match status" value="1"/>
</dbReference>
<reference evidence="8 9" key="1">
    <citation type="submission" date="2019-06" db="EMBL/GenBank/DDBJ databases">
        <authorList>
            <person name="Livingstone P."/>
            <person name="Whitworth D."/>
        </authorList>
    </citation>
    <scope>NUCLEOTIDE SEQUENCE [LARGE SCALE GENOMIC DNA]</scope>
    <source>
        <strain evidence="8 9">AM401</strain>
    </source>
</reference>
<dbReference type="PANTHER" id="PTHR10629:SF52">
    <property type="entry name" value="DNA (CYTOSINE-5)-METHYLTRANSFERASE 1"/>
    <property type="match status" value="1"/>
</dbReference>
<keyword evidence="9" id="KW-1185">Reference proteome</keyword>
<dbReference type="PROSITE" id="PS51679">
    <property type="entry name" value="SAM_MT_C5"/>
    <property type="match status" value="1"/>
</dbReference>
<keyword evidence="2 7" id="KW-0489">Methyltransferase</keyword>
<dbReference type="AlphaFoldDB" id="A0A540WNS7"/>
<proteinExistence type="inferred from homology"/>
<keyword evidence="3 7" id="KW-0808">Transferase</keyword>
<dbReference type="GO" id="GO:0003677">
    <property type="term" value="F:DNA binding"/>
    <property type="evidence" value="ECO:0007669"/>
    <property type="project" value="TreeGrafter"/>
</dbReference>
<evidence type="ECO:0000256" key="6">
    <source>
        <dbReference type="ARBA" id="ARBA00047422"/>
    </source>
</evidence>
<dbReference type="OrthoDB" id="9813719at2"/>
<dbReference type="InterPro" id="IPR001525">
    <property type="entry name" value="C5_MeTfrase"/>
</dbReference>
<dbReference type="GO" id="GO:0003886">
    <property type="term" value="F:DNA (cytosine-5-)-methyltransferase activity"/>
    <property type="evidence" value="ECO:0007669"/>
    <property type="project" value="UniProtKB-EC"/>
</dbReference>
<keyword evidence="4 7" id="KW-0949">S-adenosyl-L-methionine</keyword>
<evidence type="ECO:0000256" key="7">
    <source>
        <dbReference type="PROSITE-ProRule" id="PRU01016"/>
    </source>
</evidence>
<dbReference type="Proteomes" id="UP000315369">
    <property type="component" value="Unassembled WGS sequence"/>
</dbReference>
<gene>
    <name evidence="8" type="ORF">FJV41_39175</name>
</gene>
<organism evidence="8 9">
    <name type="scientific">Myxococcus llanfairpwllgwyngyllgogerychwyrndrobwllllantysiliogogogochensis</name>
    <dbReference type="NCBI Taxonomy" id="2590453"/>
    <lineage>
        <taxon>Bacteria</taxon>
        <taxon>Pseudomonadati</taxon>
        <taxon>Myxococcota</taxon>
        <taxon>Myxococcia</taxon>
        <taxon>Myxococcales</taxon>
        <taxon>Cystobacterineae</taxon>
        <taxon>Myxococcaceae</taxon>
        <taxon>Myxococcus</taxon>
    </lineage>
</organism>
<feature type="active site" evidence="7">
    <location>
        <position position="94"/>
    </location>
</feature>
<evidence type="ECO:0000313" key="8">
    <source>
        <dbReference type="EMBL" id="TQF10487.1"/>
    </source>
</evidence>
<comment type="caution">
    <text evidence="8">The sequence shown here is derived from an EMBL/GenBank/DDBJ whole genome shotgun (WGS) entry which is preliminary data.</text>
</comment>
<evidence type="ECO:0000313" key="9">
    <source>
        <dbReference type="Proteomes" id="UP000315369"/>
    </source>
</evidence>
<evidence type="ECO:0000256" key="1">
    <source>
        <dbReference type="ARBA" id="ARBA00011975"/>
    </source>
</evidence>
<sequence>MGHLRAGAPPVSDRGIIIDLFAGGGGASTGLAAAVGRDPDVAMNHDPVAMAVYRANHTRTICLPEDVWTTPPRKVVRLVRRGTRVWILWASPDCTHFSKAKGGKPREKKLRSLAHVIVRYARDVEPEIICMENVEEFLDWGPLYEAGHVMPDGRVLQVGDKLINTPIPERAGEDFELWRGQLELLGYRLEWKILDASRFGAPTRRKRLFIVARRDGMPIQWPTPTHGPGLLALHTAAECLDWTIPVPSIFGRKRQLVPKTLWRVAQGVRKFVLETPTPFIVKVNHGGMEDRSESIDAPLSTVTASRRGHALVAAFLAKGYGGHASPGIRLDRPVDTITTQDHHALARVELCTAPLGHNRVAEVRAFLTTYYGGGSEGQRLDTPMRTITTKHRLGLVTVAGVDHTIVDIGLRMLEPHELLRAQFGRYADGYDLSAATSKAAKVRLIGNSVCPDVAEAVVRANVGAEVAGRRAA</sequence>
<protein>
    <recommendedName>
        <fullName evidence="1">DNA (cytosine-5-)-methyltransferase</fullName>
        <ecNumber evidence="1">2.1.1.37</ecNumber>
    </recommendedName>
</protein>
<comment type="catalytic activity">
    <reaction evidence="6">
        <text>a 2'-deoxycytidine in DNA + S-adenosyl-L-methionine = a 5-methyl-2'-deoxycytidine in DNA + S-adenosyl-L-homocysteine + H(+)</text>
        <dbReference type="Rhea" id="RHEA:13681"/>
        <dbReference type="Rhea" id="RHEA-COMP:11369"/>
        <dbReference type="Rhea" id="RHEA-COMP:11370"/>
        <dbReference type="ChEBI" id="CHEBI:15378"/>
        <dbReference type="ChEBI" id="CHEBI:57856"/>
        <dbReference type="ChEBI" id="CHEBI:59789"/>
        <dbReference type="ChEBI" id="CHEBI:85452"/>
        <dbReference type="ChEBI" id="CHEBI:85454"/>
        <dbReference type="EC" id="2.1.1.37"/>
    </reaction>
</comment>
<comment type="similarity">
    <text evidence="7">Belongs to the class I-like SAM-binding methyltransferase superfamily. C5-methyltransferase family.</text>
</comment>
<dbReference type="PANTHER" id="PTHR10629">
    <property type="entry name" value="CYTOSINE-SPECIFIC METHYLTRANSFERASE"/>
    <property type="match status" value="1"/>
</dbReference>
<dbReference type="GO" id="GO:0009307">
    <property type="term" value="P:DNA restriction-modification system"/>
    <property type="evidence" value="ECO:0007669"/>
    <property type="project" value="UniProtKB-KW"/>
</dbReference>
<dbReference type="InterPro" id="IPR050390">
    <property type="entry name" value="C5-Methyltransferase"/>
</dbReference>
<evidence type="ECO:0000256" key="3">
    <source>
        <dbReference type="ARBA" id="ARBA00022679"/>
    </source>
</evidence>
<dbReference type="GO" id="GO:0044027">
    <property type="term" value="P:negative regulation of gene expression via chromosomal CpG island methylation"/>
    <property type="evidence" value="ECO:0007669"/>
    <property type="project" value="TreeGrafter"/>
</dbReference>
<dbReference type="GO" id="GO:0032259">
    <property type="term" value="P:methylation"/>
    <property type="evidence" value="ECO:0007669"/>
    <property type="project" value="UniProtKB-KW"/>
</dbReference>
<evidence type="ECO:0000256" key="4">
    <source>
        <dbReference type="ARBA" id="ARBA00022691"/>
    </source>
</evidence>
<dbReference type="SUPFAM" id="SSF53335">
    <property type="entry name" value="S-adenosyl-L-methionine-dependent methyltransferases"/>
    <property type="match status" value="1"/>
</dbReference>
<name>A0A540WNS7_9BACT</name>
<keyword evidence="5" id="KW-0680">Restriction system</keyword>
<accession>A0A540WNS7</accession>
<dbReference type="PRINTS" id="PR00105">
    <property type="entry name" value="C5METTRFRASE"/>
</dbReference>
<evidence type="ECO:0000256" key="5">
    <source>
        <dbReference type="ARBA" id="ARBA00022747"/>
    </source>
</evidence>
<dbReference type="EC" id="2.1.1.37" evidence="1"/>
<dbReference type="Pfam" id="PF00145">
    <property type="entry name" value="DNA_methylase"/>
    <property type="match status" value="2"/>
</dbReference>